<dbReference type="PANTHER" id="PTHR33266">
    <property type="entry name" value="CHROMOSOME 15, WHOLE GENOME SHOTGUN SEQUENCE"/>
    <property type="match status" value="1"/>
</dbReference>
<evidence type="ECO:0000313" key="1">
    <source>
        <dbReference type="EMBL" id="CAG8525671.1"/>
    </source>
</evidence>
<protein>
    <submittedName>
        <fullName evidence="1">5338_t:CDS:1</fullName>
    </submittedName>
</protein>
<dbReference type="EMBL" id="CAJVPI010000366">
    <property type="protein sequence ID" value="CAG8525671.1"/>
    <property type="molecule type" value="Genomic_DNA"/>
</dbReference>
<comment type="caution">
    <text evidence="1">The sequence shown here is derived from an EMBL/GenBank/DDBJ whole genome shotgun (WGS) entry which is preliminary data.</text>
</comment>
<organism evidence="1 2">
    <name type="scientific">Paraglomus brasilianum</name>
    <dbReference type="NCBI Taxonomy" id="144538"/>
    <lineage>
        <taxon>Eukaryota</taxon>
        <taxon>Fungi</taxon>
        <taxon>Fungi incertae sedis</taxon>
        <taxon>Mucoromycota</taxon>
        <taxon>Glomeromycotina</taxon>
        <taxon>Glomeromycetes</taxon>
        <taxon>Paraglomerales</taxon>
        <taxon>Paraglomeraceae</taxon>
        <taxon>Paraglomus</taxon>
    </lineage>
</organism>
<name>A0A9N9AAD6_9GLOM</name>
<feature type="non-terminal residue" evidence="1">
    <location>
        <position position="1"/>
    </location>
</feature>
<proteinExistence type="predicted"/>
<sequence>MDLDDVPDWFFRQVLKGNRNATDDDIIKAYLEQQATSSSRFPVTASTVLDKAFKVPFQQDVNYLAKLDQQIHAVANGGNEFYNYLAIVQSSGYGKTRAALELAKTHPLIYICLRKEGSTGYPPATPQRKNWQENLLNNLQTQHEFWNSVSQNRDNNKCLRSVNEKIILYFDEASALLGTGSQEKNQAFRAIRRALWECKHVAIGIFTDTNSSVANLVPSKEHDPSTRDTNRDLHKPFIYINIATMDCLHNSIPHLEKINPAYDIVRFGRPLWGSQWSGQTAETDQGRFDEILHLAKSKLTGGVLKWSEIQEDTIRQRVALALLACTAALYVSPTSSVAPELVKSHMATLVAVDDECERHLITYPSEPLLPEASMELLSEKGVEIVVLKELEAVYKSGGILNAGDQGELAVKLLLLGAWRCLICSERHTNKRVLFSARQPVMAFLHELLNPDGLSR</sequence>
<keyword evidence="2" id="KW-1185">Reference proteome</keyword>
<evidence type="ECO:0000313" key="2">
    <source>
        <dbReference type="Proteomes" id="UP000789739"/>
    </source>
</evidence>
<gene>
    <name evidence="1" type="ORF">PBRASI_LOCUS3857</name>
</gene>
<dbReference type="PANTHER" id="PTHR33266:SF1">
    <property type="entry name" value="F-BOX DOMAIN-CONTAINING PROTEIN"/>
    <property type="match status" value="1"/>
</dbReference>
<reference evidence="1" key="1">
    <citation type="submission" date="2021-06" db="EMBL/GenBank/DDBJ databases">
        <authorList>
            <person name="Kallberg Y."/>
            <person name="Tangrot J."/>
            <person name="Rosling A."/>
        </authorList>
    </citation>
    <scope>NUCLEOTIDE SEQUENCE</scope>
    <source>
        <strain evidence="1">BR232B</strain>
    </source>
</reference>
<dbReference type="InterPro" id="IPR027417">
    <property type="entry name" value="P-loop_NTPase"/>
</dbReference>
<accession>A0A9N9AAD6</accession>
<dbReference type="Proteomes" id="UP000789739">
    <property type="component" value="Unassembled WGS sequence"/>
</dbReference>
<dbReference type="AlphaFoldDB" id="A0A9N9AAD6"/>
<dbReference type="OrthoDB" id="107110at2759"/>
<dbReference type="SUPFAM" id="SSF52540">
    <property type="entry name" value="P-loop containing nucleoside triphosphate hydrolases"/>
    <property type="match status" value="1"/>
</dbReference>